<reference evidence="4 5" key="1">
    <citation type="submission" date="2023-05" db="EMBL/GenBank/DDBJ databases">
        <title>Novel species of genus Flectobacillus isolated from stream in China.</title>
        <authorList>
            <person name="Lu H."/>
        </authorList>
    </citation>
    <scope>NUCLEOTIDE SEQUENCE [LARGE SCALE GENOMIC DNA]</scope>
    <source>
        <strain evidence="4 5">KCTC 42575</strain>
    </source>
</reference>
<keyword evidence="1" id="KW-0813">Transport</keyword>
<organism evidence="4 5">
    <name type="scientific">Flectobacillus roseus</name>
    <dbReference type="NCBI Taxonomy" id="502259"/>
    <lineage>
        <taxon>Bacteria</taxon>
        <taxon>Pseudomonadati</taxon>
        <taxon>Bacteroidota</taxon>
        <taxon>Cytophagia</taxon>
        <taxon>Cytophagales</taxon>
        <taxon>Flectobacillaceae</taxon>
        <taxon>Flectobacillus</taxon>
    </lineage>
</organism>
<keyword evidence="5" id="KW-1185">Reference proteome</keyword>
<dbReference type="PROSITE" id="PS52016">
    <property type="entry name" value="TONB_DEPENDENT_REC_3"/>
    <property type="match status" value="1"/>
</dbReference>
<comment type="caution">
    <text evidence="4">The sequence shown here is derived from an EMBL/GenBank/DDBJ whole genome shotgun (WGS) entry which is preliminary data.</text>
</comment>
<keyword evidence="4" id="KW-0675">Receptor</keyword>
<feature type="signal peptide" evidence="2">
    <location>
        <begin position="1"/>
        <end position="23"/>
    </location>
</feature>
<dbReference type="RefSeq" id="WP_283345542.1">
    <property type="nucleotide sequence ID" value="NZ_JASHIF010000016.1"/>
</dbReference>
<dbReference type="Gene3D" id="2.60.40.1930">
    <property type="match status" value="1"/>
</dbReference>
<accession>A0ABT6YBN9</accession>
<keyword evidence="1" id="KW-0998">Cell outer membrane</keyword>
<comment type="subcellular location">
    <subcellularLocation>
        <location evidence="1">Cell outer membrane</location>
        <topology evidence="1">Multi-pass membrane protein</topology>
    </subcellularLocation>
</comment>
<evidence type="ECO:0000256" key="2">
    <source>
        <dbReference type="SAM" id="SignalP"/>
    </source>
</evidence>
<keyword evidence="1" id="KW-0472">Membrane</keyword>
<comment type="similarity">
    <text evidence="1">Belongs to the TonB-dependent receptor family.</text>
</comment>
<dbReference type="EMBL" id="JASHIF010000016">
    <property type="protein sequence ID" value="MDI9860986.1"/>
    <property type="molecule type" value="Genomic_DNA"/>
</dbReference>
<dbReference type="InterPro" id="IPR012910">
    <property type="entry name" value="Plug_dom"/>
</dbReference>
<evidence type="ECO:0000313" key="4">
    <source>
        <dbReference type="EMBL" id="MDI9860986.1"/>
    </source>
</evidence>
<gene>
    <name evidence="4" type="ORF">QM524_17350</name>
</gene>
<dbReference type="Pfam" id="PF07715">
    <property type="entry name" value="Plug"/>
    <property type="match status" value="1"/>
</dbReference>
<dbReference type="InterPro" id="IPR039426">
    <property type="entry name" value="TonB-dep_rcpt-like"/>
</dbReference>
<evidence type="ECO:0000259" key="3">
    <source>
        <dbReference type="Pfam" id="PF07715"/>
    </source>
</evidence>
<evidence type="ECO:0000313" key="5">
    <source>
        <dbReference type="Proteomes" id="UP001236507"/>
    </source>
</evidence>
<keyword evidence="1" id="KW-1134">Transmembrane beta strand</keyword>
<keyword evidence="2" id="KW-0732">Signal</keyword>
<proteinExistence type="inferred from homology"/>
<keyword evidence="1" id="KW-0812">Transmembrane</keyword>
<feature type="chain" id="PRO_5045962029" evidence="2">
    <location>
        <begin position="24"/>
        <end position="834"/>
    </location>
</feature>
<dbReference type="Proteomes" id="UP001236507">
    <property type="component" value="Unassembled WGS sequence"/>
</dbReference>
<protein>
    <submittedName>
        <fullName evidence="4">TonB-dependent receptor plug domain-containing protein</fullName>
    </submittedName>
</protein>
<feature type="domain" description="TonB-dependent receptor plug" evidence="3">
    <location>
        <begin position="642"/>
        <end position="726"/>
    </location>
</feature>
<dbReference type="SUPFAM" id="SSF56935">
    <property type="entry name" value="Porins"/>
    <property type="match status" value="1"/>
</dbReference>
<evidence type="ECO:0000256" key="1">
    <source>
        <dbReference type="PROSITE-ProRule" id="PRU01360"/>
    </source>
</evidence>
<sequence>MKRIIYYSLLLLLISGLGVSVSAQSDAVYNHLVSTLRKTQEQYPQEKVYLHFDKPYYVAGETIWFKAYLFDASYHTLDSASRVLYVDLIHSATGKVVLQKKLKSSGVASGDFQLPDSLSADTYHIRAYTQYMRNFSENLFFEKNIKIFQDSPSTGNPEFTSEMPSSVATILFFPEGGNLVENIESRVAFKSRNKKGQGFDVEGFVLDNLKDTVASFHSVHLGMGVFNIKPMAGKSYTAFIKKGDGSYFSQMLPKAQEVGYTITIDNVTFKDKIRLFVQNSSPTTTSQELPIIIQQRGKVCMVLKGSSSEKSFTVNIPRTQILDDGITQITLFSPDGKPLAERLIFVEQNKQLQVKVKSKNSQHNTRGKTELELEVTDEQGKPVQGSFSMAVTDDAQVQHESFAENIKTYLLLNSDIREEFSGRNYTQLTGTIEQPRYYFESSNANRLWYLDLLMMTQGWRRFNWNQMLGNTLPELKYDIEDGLTIKGKALRPNGKVSENINLSLMMAKPNTEPVFKTVLVDASGNFKYNSLNFTDSTEAYLQVLKGSGTRNISINLDEGLDLYWSTPLQIPKDIRYPDEKGFEFFLRKTREALTIEKNDILNKTQELKEVTVSAKREVIDNRNLYIKASNTLKINESICVGAFNVLQMISGRIPGVQVYSNGERTYTVYIFGQGSVALKATPLFLLDGLQVSLEVINNLTPCEIEKVDVLKGVDAGIYGVLGGNGVLSFLSRTSNVNNVNRIKFAPAGVKVVKLLGYAMEREFESPQYIEAKPQHVNPDYRSTIFWKSNIVTNHEGKASVTYFNSDNRGKMSVQVEGVSHLGRVGVANFQYEVK</sequence>
<dbReference type="Gene3D" id="2.170.130.10">
    <property type="entry name" value="TonB-dependent receptor, plug domain"/>
    <property type="match status" value="1"/>
</dbReference>
<name>A0ABT6YBN9_9BACT</name>
<dbReference type="InterPro" id="IPR037066">
    <property type="entry name" value="Plug_dom_sf"/>
</dbReference>